<dbReference type="Gene3D" id="1.10.287.130">
    <property type="match status" value="1"/>
</dbReference>
<evidence type="ECO:0000256" key="8">
    <source>
        <dbReference type="SAM" id="Phobius"/>
    </source>
</evidence>
<proteinExistence type="predicted"/>
<keyword evidence="7 8" id="KW-1133">Transmembrane helix</keyword>
<comment type="catalytic activity">
    <reaction evidence="1">
        <text>ATP + protein L-histidine = ADP + protein N-phospho-L-histidine.</text>
        <dbReference type="EC" id="2.7.13.3"/>
    </reaction>
</comment>
<evidence type="ECO:0000256" key="1">
    <source>
        <dbReference type="ARBA" id="ARBA00000085"/>
    </source>
</evidence>
<organism evidence="10">
    <name type="scientific">Vitiosangium cumulatum</name>
    <dbReference type="NCBI Taxonomy" id="1867796"/>
    <lineage>
        <taxon>Bacteria</taxon>
        <taxon>Pseudomonadati</taxon>
        <taxon>Myxococcota</taxon>
        <taxon>Myxococcia</taxon>
        <taxon>Myxococcales</taxon>
        <taxon>Cystobacterineae</taxon>
        <taxon>Archangiaceae</taxon>
        <taxon>Vitiosangium</taxon>
    </lineage>
</organism>
<dbReference type="SUPFAM" id="SSF47384">
    <property type="entry name" value="Homodimeric domain of signal transducing histidine kinase"/>
    <property type="match status" value="1"/>
</dbReference>
<dbReference type="InterPro" id="IPR036097">
    <property type="entry name" value="HisK_dim/P_sf"/>
</dbReference>
<sequence>MRASARPVRDLLLRSMWLSAAFALVLMGAFFTLFSYDLEDVIFNRLVAAEADRPEPGHLPGITTYSGHASLPPWLRERLAEEASQGEYEVPTEGHGHFHVAVRPGAANGNPRYVALDVSALTSTTSQLRRRTGLLLTSALLALLASALLGHVVARRLGRPLEQLVERLREEDGALPEDDGGVAEVRALLDALRTRDERIQELLERERRFNRDASHELRTPLAVAQGAVEILELDPPRDAETFRRLRQAVNQMGLLTEGILWLARERRSEERCELLRVSRELVALYEHLRQSDRVELSIESAGEVLAPIPAPVARVMLGNLLKNALAYTSEGRIIIGIEPTAWTLSDTGVGFGSVEPGQEGFGIGLSLVERLARRFSWGIAIDTLEPHGTRVRLTWER</sequence>
<dbReference type="AlphaFoldDB" id="A0A7D4XM45"/>
<dbReference type="InterPro" id="IPR003594">
    <property type="entry name" value="HATPase_dom"/>
</dbReference>
<dbReference type="InterPro" id="IPR036890">
    <property type="entry name" value="HATPase_C_sf"/>
</dbReference>
<dbReference type="PANTHER" id="PTHR45436:SF16">
    <property type="entry name" value="HISTIDINE KINASE"/>
    <property type="match status" value="1"/>
</dbReference>
<evidence type="ECO:0000259" key="9">
    <source>
        <dbReference type="PROSITE" id="PS50109"/>
    </source>
</evidence>
<dbReference type="CDD" id="cd00082">
    <property type="entry name" value="HisKA"/>
    <property type="match status" value="1"/>
</dbReference>
<evidence type="ECO:0000256" key="4">
    <source>
        <dbReference type="ARBA" id="ARBA00022679"/>
    </source>
</evidence>
<evidence type="ECO:0000256" key="5">
    <source>
        <dbReference type="ARBA" id="ARBA00022692"/>
    </source>
</evidence>
<dbReference type="Pfam" id="PF02518">
    <property type="entry name" value="HATPase_c"/>
    <property type="match status" value="1"/>
</dbReference>
<dbReference type="EC" id="2.7.13.3" evidence="2"/>
<dbReference type="EMBL" id="MT520819">
    <property type="protein sequence ID" value="QKW93912.1"/>
    <property type="molecule type" value="Genomic_DNA"/>
</dbReference>
<dbReference type="Pfam" id="PF00512">
    <property type="entry name" value="HisKA"/>
    <property type="match status" value="1"/>
</dbReference>
<dbReference type="SMART" id="SM00387">
    <property type="entry name" value="HATPase_c"/>
    <property type="match status" value="1"/>
</dbReference>
<dbReference type="InterPro" id="IPR050428">
    <property type="entry name" value="TCS_sensor_his_kinase"/>
</dbReference>
<keyword evidence="3" id="KW-0597">Phosphoprotein</keyword>
<dbReference type="Gene3D" id="3.30.565.10">
    <property type="entry name" value="Histidine kinase-like ATPase, C-terminal domain"/>
    <property type="match status" value="1"/>
</dbReference>
<dbReference type="SUPFAM" id="SSF55874">
    <property type="entry name" value="ATPase domain of HSP90 chaperone/DNA topoisomerase II/histidine kinase"/>
    <property type="match status" value="1"/>
</dbReference>
<evidence type="ECO:0000256" key="2">
    <source>
        <dbReference type="ARBA" id="ARBA00012438"/>
    </source>
</evidence>
<feature type="transmembrane region" description="Helical" evidence="8">
    <location>
        <begin position="12"/>
        <end position="36"/>
    </location>
</feature>
<evidence type="ECO:0000313" key="10">
    <source>
        <dbReference type="EMBL" id="QKW93912.1"/>
    </source>
</evidence>
<evidence type="ECO:0000256" key="6">
    <source>
        <dbReference type="ARBA" id="ARBA00022777"/>
    </source>
</evidence>
<feature type="transmembrane region" description="Helical" evidence="8">
    <location>
        <begin position="133"/>
        <end position="154"/>
    </location>
</feature>
<dbReference type="PANTHER" id="PTHR45436">
    <property type="entry name" value="SENSOR HISTIDINE KINASE YKOH"/>
    <property type="match status" value="1"/>
</dbReference>
<dbReference type="PROSITE" id="PS50109">
    <property type="entry name" value="HIS_KIN"/>
    <property type="match status" value="1"/>
</dbReference>
<dbReference type="GO" id="GO:0000155">
    <property type="term" value="F:phosphorelay sensor kinase activity"/>
    <property type="evidence" value="ECO:0007669"/>
    <property type="project" value="InterPro"/>
</dbReference>
<keyword evidence="4" id="KW-0808">Transferase</keyword>
<keyword evidence="5 8" id="KW-0812">Transmembrane</keyword>
<dbReference type="SMART" id="SM00388">
    <property type="entry name" value="HisKA"/>
    <property type="match status" value="1"/>
</dbReference>
<reference evidence="10" key="1">
    <citation type="journal article" date="2020" name="Molecules">
        <title>2-Hydroxysorangiadenosine: Structure and Biosynthesis of a Myxobacterial Sesquiterpene-Nucleoside.</title>
        <authorList>
            <person name="Okoth D.A."/>
            <person name="Hug J.J."/>
            <person name="Garcia R."/>
            <person name="Sproer C."/>
            <person name="Overmann J."/>
            <person name="Muller R."/>
        </authorList>
    </citation>
    <scope>NUCLEOTIDE SEQUENCE</scope>
    <source>
        <strain evidence="10">MCy10943</strain>
    </source>
</reference>
<dbReference type="InterPro" id="IPR003661">
    <property type="entry name" value="HisK_dim/P_dom"/>
</dbReference>
<name>A0A7D4XM45_9BACT</name>
<dbReference type="GO" id="GO:0005886">
    <property type="term" value="C:plasma membrane"/>
    <property type="evidence" value="ECO:0007669"/>
    <property type="project" value="TreeGrafter"/>
</dbReference>
<dbReference type="InterPro" id="IPR005467">
    <property type="entry name" value="His_kinase_dom"/>
</dbReference>
<keyword evidence="6 10" id="KW-0418">Kinase</keyword>
<protein>
    <recommendedName>
        <fullName evidence="2">histidine kinase</fullName>
        <ecNumber evidence="2">2.7.13.3</ecNumber>
    </recommendedName>
</protein>
<accession>A0A7D4XM45</accession>
<evidence type="ECO:0000256" key="3">
    <source>
        <dbReference type="ARBA" id="ARBA00022553"/>
    </source>
</evidence>
<keyword evidence="8" id="KW-0472">Membrane</keyword>
<evidence type="ECO:0000256" key="7">
    <source>
        <dbReference type="ARBA" id="ARBA00022989"/>
    </source>
</evidence>
<feature type="domain" description="Histidine kinase" evidence="9">
    <location>
        <begin position="212"/>
        <end position="397"/>
    </location>
</feature>